<evidence type="ECO:0000256" key="9">
    <source>
        <dbReference type="ARBA" id="ARBA00022729"/>
    </source>
</evidence>
<evidence type="ECO:0000256" key="8">
    <source>
        <dbReference type="ARBA" id="ARBA00022692"/>
    </source>
</evidence>
<keyword evidence="12 18" id="KW-0067">ATP-binding</keyword>
<dbReference type="PANTHER" id="PTHR32444">
    <property type="entry name" value="BULB-TYPE LECTIN DOMAIN-CONTAINING PROTEIN"/>
    <property type="match status" value="1"/>
</dbReference>
<evidence type="ECO:0000256" key="5">
    <source>
        <dbReference type="ARBA" id="ARBA00022527"/>
    </source>
</evidence>
<evidence type="ECO:0000256" key="1">
    <source>
        <dbReference type="ARBA" id="ARBA00004251"/>
    </source>
</evidence>
<keyword evidence="13 20" id="KW-1133">Transmembrane helix</keyword>
<dbReference type="EMBL" id="CP136891">
    <property type="protein sequence ID" value="WOK97876.1"/>
    <property type="molecule type" value="Genomic_DNA"/>
</dbReference>
<evidence type="ECO:0000256" key="7">
    <source>
        <dbReference type="ARBA" id="ARBA00022679"/>
    </source>
</evidence>
<dbReference type="Gene3D" id="3.30.200.20">
    <property type="entry name" value="Phosphorylase Kinase, domain 1"/>
    <property type="match status" value="1"/>
</dbReference>
<reference evidence="25 26" key="1">
    <citation type="submission" date="2023-10" db="EMBL/GenBank/DDBJ databases">
        <title>Chromosome-scale genome assembly provides insights into flower coloration mechanisms of Canna indica.</title>
        <authorList>
            <person name="Li C."/>
        </authorList>
    </citation>
    <scope>NUCLEOTIDE SEQUENCE [LARGE SCALE GENOMIC DNA]</scope>
    <source>
        <tissue evidence="25">Flower</tissue>
    </source>
</reference>
<dbReference type="InterPro" id="IPR008271">
    <property type="entry name" value="Ser/Thr_kinase_AS"/>
</dbReference>
<dbReference type="SMART" id="SM00220">
    <property type="entry name" value="S_TKc"/>
    <property type="match status" value="1"/>
</dbReference>
<dbReference type="PANTHER" id="PTHR32444:SF247">
    <property type="entry name" value="OS01G0958200 PROTEIN"/>
    <property type="match status" value="1"/>
</dbReference>
<evidence type="ECO:0000256" key="11">
    <source>
        <dbReference type="ARBA" id="ARBA00022777"/>
    </source>
</evidence>
<dbReference type="InterPro" id="IPR036426">
    <property type="entry name" value="Bulb-type_lectin_dom_sf"/>
</dbReference>
<keyword evidence="5 18" id="KW-0723">Serine/threonine-protein kinase</keyword>
<evidence type="ECO:0000256" key="16">
    <source>
        <dbReference type="ARBA" id="ARBA00023170"/>
    </source>
</evidence>
<organism evidence="25 26">
    <name type="scientific">Canna indica</name>
    <name type="common">Indian-shot</name>
    <dbReference type="NCBI Taxonomy" id="4628"/>
    <lineage>
        <taxon>Eukaryota</taxon>
        <taxon>Viridiplantae</taxon>
        <taxon>Streptophyta</taxon>
        <taxon>Embryophyta</taxon>
        <taxon>Tracheophyta</taxon>
        <taxon>Spermatophyta</taxon>
        <taxon>Magnoliopsida</taxon>
        <taxon>Liliopsida</taxon>
        <taxon>Zingiberales</taxon>
        <taxon>Cannaceae</taxon>
        <taxon>Canna</taxon>
    </lineage>
</organism>
<comment type="catalytic activity">
    <reaction evidence="18">
        <text>L-threonyl-[protein] + ATP = O-phospho-L-threonyl-[protein] + ADP + H(+)</text>
        <dbReference type="Rhea" id="RHEA:46608"/>
        <dbReference type="Rhea" id="RHEA-COMP:11060"/>
        <dbReference type="Rhea" id="RHEA-COMP:11605"/>
        <dbReference type="ChEBI" id="CHEBI:15378"/>
        <dbReference type="ChEBI" id="CHEBI:30013"/>
        <dbReference type="ChEBI" id="CHEBI:30616"/>
        <dbReference type="ChEBI" id="CHEBI:61977"/>
        <dbReference type="ChEBI" id="CHEBI:456216"/>
        <dbReference type="EC" id="2.7.11.1"/>
    </reaction>
</comment>
<feature type="chain" id="PRO_5042827065" description="Receptor-like serine/threonine-protein kinase" evidence="21">
    <location>
        <begin position="23"/>
        <end position="767"/>
    </location>
</feature>
<keyword evidence="8 20" id="KW-0812">Transmembrane</keyword>
<dbReference type="PROSITE" id="PS00108">
    <property type="entry name" value="PROTEIN_KINASE_ST"/>
    <property type="match status" value="1"/>
</dbReference>
<dbReference type="CDD" id="cd01098">
    <property type="entry name" value="PAN_AP_plant"/>
    <property type="match status" value="1"/>
</dbReference>
<comment type="subcellular location">
    <subcellularLocation>
        <location evidence="1">Cell membrane</location>
        <topology evidence="1">Single-pass type I membrane protein</topology>
    </subcellularLocation>
</comment>
<evidence type="ECO:0000259" key="22">
    <source>
        <dbReference type="PROSITE" id="PS50011"/>
    </source>
</evidence>
<evidence type="ECO:0000256" key="19">
    <source>
        <dbReference type="PROSITE-ProRule" id="PRU10141"/>
    </source>
</evidence>
<evidence type="ECO:0000256" key="13">
    <source>
        <dbReference type="ARBA" id="ARBA00022989"/>
    </source>
</evidence>
<keyword evidence="26" id="KW-1185">Reference proteome</keyword>
<keyword evidence="11 18" id="KW-0418">Kinase</keyword>
<feature type="domain" description="Bulb-type lectin" evidence="23">
    <location>
        <begin position="29"/>
        <end position="151"/>
    </location>
</feature>
<comment type="similarity">
    <text evidence="2">In the N-terminal section; belongs to the leguminous lectin family.</text>
</comment>
<evidence type="ECO:0000256" key="21">
    <source>
        <dbReference type="SAM" id="SignalP"/>
    </source>
</evidence>
<dbReference type="Gene3D" id="2.90.10.10">
    <property type="entry name" value="Bulb-type lectin domain"/>
    <property type="match status" value="1"/>
</dbReference>
<keyword evidence="4" id="KW-1003">Cell membrane</keyword>
<dbReference type="InterPro" id="IPR024171">
    <property type="entry name" value="SRK-like_kinase"/>
</dbReference>
<dbReference type="Proteomes" id="UP001327560">
    <property type="component" value="Chromosome 2"/>
</dbReference>
<dbReference type="PROSITE" id="PS50011">
    <property type="entry name" value="PROTEIN_KINASE_DOM"/>
    <property type="match status" value="1"/>
</dbReference>
<dbReference type="PIRSF" id="PIRSF000641">
    <property type="entry name" value="SRK"/>
    <property type="match status" value="1"/>
</dbReference>
<comment type="catalytic activity">
    <reaction evidence="18">
        <text>L-seryl-[protein] + ATP = O-phospho-L-seryl-[protein] + ADP + H(+)</text>
        <dbReference type="Rhea" id="RHEA:17989"/>
        <dbReference type="Rhea" id="RHEA-COMP:9863"/>
        <dbReference type="Rhea" id="RHEA-COMP:11604"/>
        <dbReference type="ChEBI" id="CHEBI:15378"/>
        <dbReference type="ChEBI" id="CHEBI:29999"/>
        <dbReference type="ChEBI" id="CHEBI:30616"/>
        <dbReference type="ChEBI" id="CHEBI:83421"/>
        <dbReference type="ChEBI" id="CHEBI:456216"/>
        <dbReference type="EC" id="2.7.11.1"/>
    </reaction>
</comment>
<dbReference type="PROSITE" id="PS50927">
    <property type="entry name" value="BULB_LECTIN"/>
    <property type="match status" value="1"/>
</dbReference>
<feature type="domain" description="Apple" evidence="24">
    <location>
        <begin position="340"/>
        <end position="416"/>
    </location>
</feature>
<dbReference type="Gene3D" id="1.10.510.10">
    <property type="entry name" value="Transferase(Phosphotransferase) domain 1"/>
    <property type="match status" value="1"/>
</dbReference>
<feature type="signal peptide" evidence="21">
    <location>
        <begin position="1"/>
        <end position="22"/>
    </location>
</feature>
<keyword evidence="9 21" id="KW-0732">Signal</keyword>
<keyword evidence="6" id="KW-0245">EGF-like domain</keyword>
<evidence type="ECO:0000313" key="25">
    <source>
        <dbReference type="EMBL" id="WOK97876.1"/>
    </source>
</evidence>
<dbReference type="InterPro" id="IPR000719">
    <property type="entry name" value="Prot_kinase_dom"/>
</dbReference>
<evidence type="ECO:0000259" key="24">
    <source>
        <dbReference type="PROSITE" id="PS50948"/>
    </source>
</evidence>
<dbReference type="SMART" id="SM00473">
    <property type="entry name" value="PAN_AP"/>
    <property type="match status" value="1"/>
</dbReference>
<name>A0AAQ3JX93_9LILI</name>
<sequence length="767" mass="85176">MAGMQLFLFLQILAAAISLVLGQSQLSTGDRLTANSSIANGQTLISAGGVFELGFFSLINGSMNGYIGIRYHNLPETERAVVWIANRNKSLDISTGMLNLTSNGNLTLFDGETVLWSTSTSGARDPILQLRDTGNLVLTDGGSTTNRTLWQSFDHPCDTLLPGMKLGVDRKTNYSMQLVSWKSPTDPSPGDYTFKVEARDVPEIFTWNASKKIFRTGPWNDQGFSGNPKMESSLISNQISFSFGSSDGGIYYKTEYINKSALTRALVSTSGKYERWNWDDRSWNNFWGVPEDDCDHYAHCGRNSICTWVYYDSSCACLEGFERAKNGSWECERIEEPLSCSSNQFAELHNMKLPDTENATANPSKGLDECKILCLKDCSCTAYAISGPNGCVIWHGDLVDLRNFTDGGDVLYVRLAKSSRQNDITLAIALPVCLGFLLLCCLCAFLLWRIRRTKQEVLPTGSESSVKDADSQLELPKVMEKGSTQQFSTTAYDASERNYGSVTTTSQHSNLNDEEAGDCEVNILGSLPSYDLCTLRSATNDFSIDNKLGEGGFGVVYMGQLPDAQKIAVKKLSRYSSQGPDEFKNEISLIARLQHRNLVRLIGSCVQGDERLLILEYLENKSLDTFIFDKTKSALINWKKRLDIIIGIARGLLYLHQDSSLRIIHRDLKLSNILLDKDMNPKISDFGIARIFEGDEVHENATTRPVGTFGYMAPEYISSGLFSFKSDVFSFGVIVLEILSGKRNRVFNQAGVRLNLLGHVSSFHELM</sequence>
<evidence type="ECO:0000256" key="15">
    <source>
        <dbReference type="ARBA" id="ARBA00023157"/>
    </source>
</evidence>
<keyword evidence="15" id="KW-1015">Disulfide bond</keyword>
<evidence type="ECO:0000256" key="4">
    <source>
        <dbReference type="ARBA" id="ARBA00022475"/>
    </source>
</evidence>
<dbReference type="GO" id="GO:0002229">
    <property type="term" value="P:defense response to oomycetes"/>
    <property type="evidence" value="ECO:0007669"/>
    <property type="project" value="UniProtKB-ARBA"/>
</dbReference>
<keyword evidence="16 25" id="KW-0675">Receptor</keyword>
<dbReference type="Pfam" id="PF01453">
    <property type="entry name" value="B_lectin"/>
    <property type="match status" value="1"/>
</dbReference>
<dbReference type="Pfam" id="PF00069">
    <property type="entry name" value="Pkinase"/>
    <property type="match status" value="1"/>
</dbReference>
<evidence type="ECO:0000313" key="26">
    <source>
        <dbReference type="Proteomes" id="UP001327560"/>
    </source>
</evidence>
<dbReference type="InterPro" id="IPR000858">
    <property type="entry name" value="S_locus_glycoprot_dom"/>
</dbReference>
<evidence type="ECO:0000259" key="23">
    <source>
        <dbReference type="PROSITE" id="PS50927"/>
    </source>
</evidence>
<dbReference type="EC" id="2.7.11.1" evidence="18"/>
<dbReference type="SUPFAM" id="SSF56112">
    <property type="entry name" value="Protein kinase-like (PK-like)"/>
    <property type="match status" value="1"/>
</dbReference>
<dbReference type="Pfam" id="PF00954">
    <property type="entry name" value="S_locus_glycop"/>
    <property type="match status" value="1"/>
</dbReference>
<dbReference type="InterPro" id="IPR017441">
    <property type="entry name" value="Protein_kinase_ATP_BS"/>
</dbReference>
<keyword evidence="14 20" id="KW-0472">Membrane</keyword>
<evidence type="ECO:0000256" key="10">
    <source>
        <dbReference type="ARBA" id="ARBA00022741"/>
    </source>
</evidence>
<evidence type="ECO:0000256" key="12">
    <source>
        <dbReference type="ARBA" id="ARBA00022840"/>
    </source>
</evidence>
<dbReference type="PROSITE" id="PS00107">
    <property type="entry name" value="PROTEIN_KINASE_ATP"/>
    <property type="match status" value="1"/>
</dbReference>
<evidence type="ECO:0000256" key="3">
    <source>
        <dbReference type="ARBA" id="ARBA00010217"/>
    </source>
</evidence>
<comment type="similarity">
    <text evidence="18">Belongs to the protein kinase superfamily. Ser/Thr protein kinase family.</text>
</comment>
<dbReference type="GO" id="GO:0005886">
    <property type="term" value="C:plasma membrane"/>
    <property type="evidence" value="ECO:0007669"/>
    <property type="project" value="UniProtKB-SubCell"/>
</dbReference>
<dbReference type="GO" id="GO:0048544">
    <property type="term" value="P:recognition of pollen"/>
    <property type="evidence" value="ECO:0007669"/>
    <property type="project" value="InterPro"/>
</dbReference>
<feature type="domain" description="Protein kinase" evidence="22">
    <location>
        <begin position="542"/>
        <end position="767"/>
    </location>
</feature>
<keyword evidence="10 18" id="KW-0547">Nucleotide-binding</keyword>
<dbReference type="InterPro" id="IPR011009">
    <property type="entry name" value="Kinase-like_dom_sf"/>
</dbReference>
<evidence type="ECO:0000256" key="14">
    <source>
        <dbReference type="ARBA" id="ARBA00023136"/>
    </source>
</evidence>
<evidence type="ECO:0000256" key="6">
    <source>
        <dbReference type="ARBA" id="ARBA00022536"/>
    </source>
</evidence>
<protein>
    <recommendedName>
        <fullName evidence="18">Receptor-like serine/threonine-protein kinase</fullName>
        <ecNumber evidence="18">2.7.11.1</ecNumber>
    </recommendedName>
</protein>
<dbReference type="SMART" id="SM00108">
    <property type="entry name" value="B_lectin"/>
    <property type="match status" value="1"/>
</dbReference>
<feature type="transmembrane region" description="Helical" evidence="20">
    <location>
        <begin position="424"/>
        <end position="448"/>
    </location>
</feature>
<dbReference type="Pfam" id="PF08276">
    <property type="entry name" value="PAN_2"/>
    <property type="match status" value="1"/>
</dbReference>
<accession>A0AAQ3JX93</accession>
<keyword evidence="17" id="KW-0325">Glycoprotein</keyword>
<evidence type="ECO:0000256" key="17">
    <source>
        <dbReference type="ARBA" id="ARBA00023180"/>
    </source>
</evidence>
<dbReference type="SUPFAM" id="SSF51110">
    <property type="entry name" value="alpha-D-mannose-specific plant lectins"/>
    <property type="match status" value="1"/>
</dbReference>
<evidence type="ECO:0000256" key="18">
    <source>
        <dbReference type="PIRNR" id="PIRNR000641"/>
    </source>
</evidence>
<feature type="binding site" evidence="19">
    <location>
        <position position="571"/>
    </location>
    <ligand>
        <name>ATP</name>
        <dbReference type="ChEBI" id="CHEBI:30616"/>
    </ligand>
</feature>
<dbReference type="GO" id="GO:0005524">
    <property type="term" value="F:ATP binding"/>
    <property type="evidence" value="ECO:0007669"/>
    <property type="project" value="UniProtKB-UniRule"/>
</dbReference>
<keyword evidence="7 18" id="KW-0808">Transferase</keyword>
<dbReference type="InterPro" id="IPR001480">
    <property type="entry name" value="Bulb-type_lectin_dom"/>
</dbReference>
<comment type="similarity">
    <text evidence="3">In the C-terminal section; belongs to the protein kinase superfamily. Ser/Thr protein kinase family.</text>
</comment>
<dbReference type="FunFam" id="3.30.200.20:FF:000162">
    <property type="entry name" value="Adenine nucleotide alpha hydrolase-like domain kinase"/>
    <property type="match status" value="1"/>
</dbReference>
<dbReference type="InterPro" id="IPR003609">
    <property type="entry name" value="Pan_app"/>
</dbReference>
<dbReference type="PROSITE" id="PS50948">
    <property type="entry name" value="PAN"/>
    <property type="match status" value="1"/>
</dbReference>
<gene>
    <name evidence="25" type="ORF">Cni_G06584</name>
</gene>
<dbReference type="CDD" id="cd00028">
    <property type="entry name" value="B_lectin"/>
    <property type="match status" value="1"/>
</dbReference>
<proteinExistence type="inferred from homology"/>
<evidence type="ECO:0000256" key="20">
    <source>
        <dbReference type="SAM" id="Phobius"/>
    </source>
</evidence>
<dbReference type="AlphaFoldDB" id="A0AAQ3JX93"/>
<dbReference type="FunFam" id="1.10.510.10:FF:000240">
    <property type="entry name" value="Lectin-domain containing receptor kinase A4.3"/>
    <property type="match status" value="1"/>
</dbReference>
<dbReference type="GO" id="GO:0004674">
    <property type="term" value="F:protein serine/threonine kinase activity"/>
    <property type="evidence" value="ECO:0007669"/>
    <property type="project" value="UniProtKB-KW"/>
</dbReference>
<evidence type="ECO:0000256" key="2">
    <source>
        <dbReference type="ARBA" id="ARBA00008536"/>
    </source>
</evidence>